<gene>
    <name evidence="7" type="ordered locus">Cag_1593</name>
</gene>
<dbReference type="PANTHER" id="PTHR43646">
    <property type="entry name" value="GLYCOSYLTRANSFERASE"/>
    <property type="match status" value="1"/>
</dbReference>
<keyword evidence="5" id="KW-0472">Membrane</keyword>
<keyword evidence="2" id="KW-1003">Cell membrane</keyword>
<feature type="domain" description="Glycosyltransferase 2-like" evidence="6">
    <location>
        <begin position="7"/>
        <end position="111"/>
    </location>
</feature>
<dbReference type="OrthoDB" id="9810303at2"/>
<reference evidence="7" key="1">
    <citation type="submission" date="2005-08" db="EMBL/GenBank/DDBJ databases">
        <title>Complete sequence of Chlorobium chlorochromatii CaD3.</title>
        <authorList>
            <person name="Copeland A."/>
            <person name="Lucas S."/>
            <person name="Lapidus A."/>
            <person name="Barry K."/>
            <person name="Detter J.C."/>
            <person name="Glavina T."/>
            <person name="Hammon N."/>
            <person name="Israni S."/>
            <person name="Pitluck S."/>
            <person name="Bryant D."/>
            <person name="Schmutz J."/>
            <person name="Larimer F."/>
            <person name="Land M."/>
            <person name="Kyrpides N."/>
            <person name="Ivanova N."/>
            <person name="Richardson P."/>
        </authorList>
    </citation>
    <scope>NUCLEOTIDE SEQUENCE [LARGE SCALE GENOMIC DNA]</scope>
    <source>
        <strain evidence="7">CaD3</strain>
    </source>
</reference>
<evidence type="ECO:0000256" key="1">
    <source>
        <dbReference type="ARBA" id="ARBA00004236"/>
    </source>
</evidence>
<name>Q3AQ77_CHLCH</name>
<dbReference type="AlphaFoldDB" id="Q3AQ77"/>
<sequence length="230" mass="26301">MKPLPLTIIIPTYNEEDGIRNSIEQLLKLIEQEDGVEIIVSDASSDATLSIVQQLPVRWCQSQKGRAQQMNHAARLASGNILYFLHADTLPPKGFIADIRQAVQDGKQAGCFQMRFDDEHPLMQFFGWCTRFPALICRGGDQSLFITRELFEKIGGFTETMELMEDYEIIQRIEAYTSLHILEKCVTTSARKYHQNGILPLQYHFGMLHLMYASGVSQRDLVAYYHANIR</sequence>
<evidence type="ECO:0000256" key="4">
    <source>
        <dbReference type="ARBA" id="ARBA00022679"/>
    </source>
</evidence>
<dbReference type="GO" id="GO:0005886">
    <property type="term" value="C:plasma membrane"/>
    <property type="evidence" value="ECO:0007669"/>
    <property type="project" value="UniProtKB-SubCell"/>
</dbReference>
<dbReference type="eggNOG" id="COG1215">
    <property type="taxonomic scope" value="Bacteria"/>
</dbReference>
<accession>Q3AQ77</accession>
<keyword evidence="4 7" id="KW-0808">Transferase</keyword>
<dbReference type="NCBIfam" id="TIGR04283">
    <property type="entry name" value="glyco_like_mftF"/>
    <property type="match status" value="1"/>
</dbReference>
<keyword evidence="3" id="KW-0328">Glycosyltransferase</keyword>
<dbReference type="CAZy" id="GT2">
    <property type="family name" value="Glycosyltransferase Family 2"/>
</dbReference>
<dbReference type="Pfam" id="PF00535">
    <property type="entry name" value="Glycos_transf_2"/>
    <property type="match status" value="1"/>
</dbReference>
<dbReference type="InterPro" id="IPR026461">
    <property type="entry name" value="Trfase_2_rSAM/seldom_assoc"/>
</dbReference>
<dbReference type="SUPFAM" id="SSF53448">
    <property type="entry name" value="Nucleotide-diphospho-sugar transferases"/>
    <property type="match status" value="1"/>
</dbReference>
<dbReference type="PANTHER" id="PTHR43646:SF2">
    <property type="entry name" value="GLYCOSYLTRANSFERASE 2-LIKE DOMAIN-CONTAINING PROTEIN"/>
    <property type="match status" value="1"/>
</dbReference>
<comment type="subcellular location">
    <subcellularLocation>
        <location evidence="1">Cell membrane</location>
    </subcellularLocation>
</comment>
<dbReference type="EMBL" id="CP000108">
    <property type="protein sequence ID" value="ABB28848.1"/>
    <property type="molecule type" value="Genomic_DNA"/>
</dbReference>
<dbReference type="HOGENOM" id="CLU_025996_17_3_10"/>
<dbReference type="STRING" id="340177.Cag_1593"/>
<protein>
    <submittedName>
        <fullName evidence="7">Glycosyl transferase</fullName>
    </submittedName>
</protein>
<evidence type="ECO:0000256" key="5">
    <source>
        <dbReference type="ARBA" id="ARBA00023136"/>
    </source>
</evidence>
<proteinExistence type="predicted"/>
<evidence type="ECO:0000256" key="3">
    <source>
        <dbReference type="ARBA" id="ARBA00022676"/>
    </source>
</evidence>
<organism evidence="7">
    <name type="scientific">Chlorobium chlorochromatii (strain CaD3)</name>
    <dbReference type="NCBI Taxonomy" id="340177"/>
    <lineage>
        <taxon>Bacteria</taxon>
        <taxon>Pseudomonadati</taxon>
        <taxon>Chlorobiota</taxon>
        <taxon>Chlorobiia</taxon>
        <taxon>Chlorobiales</taxon>
        <taxon>Chlorobiaceae</taxon>
        <taxon>Chlorobium/Pelodictyon group</taxon>
        <taxon>Chlorobium</taxon>
    </lineage>
</organism>
<dbReference type="InterPro" id="IPR001173">
    <property type="entry name" value="Glyco_trans_2-like"/>
</dbReference>
<evidence type="ECO:0000259" key="6">
    <source>
        <dbReference type="Pfam" id="PF00535"/>
    </source>
</evidence>
<evidence type="ECO:0000256" key="2">
    <source>
        <dbReference type="ARBA" id="ARBA00022475"/>
    </source>
</evidence>
<dbReference type="CDD" id="cd02522">
    <property type="entry name" value="GT_2_like_a"/>
    <property type="match status" value="1"/>
</dbReference>
<evidence type="ECO:0000313" key="7">
    <source>
        <dbReference type="EMBL" id="ABB28848.1"/>
    </source>
</evidence>
<dbReference type="Gene3D" id="3.90.550.10">
    <property type="entry name" value="Spore Coat Polysaccharide Biosynthesis Protein SpsA, Chain A"/>
    <property type="match status" value="1"/>
</dbReference>
<dbReference type="InterPro" id="IPR029044">
    <property type="entry name" value="Nucleotide-diphossugar_trans"/>
</dbReference>
<dbReference type="GO" id="GO:0016757">
    <property type="term" value="F:glycosyltransferase activity"/>
    <property type="evidence" value="ECO:0007669"/>
    <property type="project" value="UniProtKB-KW"/>
</dbReference>
<dbReference type="KEGG" id="cch:Cag_1593"/>